<evidence type="ECO:0000313" key="2">
    <source>
        <dbReference type="Proteomes" id="UP001366503"/>
    </source>
</evidence>
<organism evidence="1 2">
    <name type="scientific">Mesorhizobium argentiipisi</name>
    <dbReference type="NCBI Taxonomy" id="3015175"/>
    <lineage>
        <taxon>Bacteria</taxon>
        <taxon>Pseudomonadati</taxon>
        <taxon>Pseudomonadota</taxon>
        <taxon>Alphaproteobacteria</taxon>
        <taxon>Hyphomicrobiales</taxon>
        <taxon>Phyllobacteriaceae</taxon>
        <taxon>Mesorhizobium</taxon>
    </lineage>
</organism>
<evidence type="ECO:0000313" key="1">
    <source>
        <dbReference type="EMBL" id="MEI9401150.1"/>
    </source>
</evidence>
<comment type="caution">
    <text evidence="1">The sequence shown here is derived from an EMBL/GenBank/DDBJ whole genome shotgun (WGS) entry which is preliminary data.</text>
</comment>
<dbReference type="EMBL" id="JAPYKO010000002">
    <property type="protein sequence ID" value="MEI9401150.1"/>
    <property type="molecule type" value="Genomic_DNA"/>
</dbReference>
<reference evidence="1 2" key="1">
    <citation type="submission" date="2022-12" db="EMBL/GenBank/DDBJ databases">
        <authorList>
            <person name="Muema E."/>
        </authorList>
    </citation>
    <scope>NUCLEOTIDE SEQUENCE [LARGE SCALE GENOMIC DNA]</scope>
    <source>
        <strain evidence="2">1330</strain>
    </source>
</reference>
<proteinExistence type="predicted"/>
<gene>
    <name evidence="1" type="ORF">O7A05_02935</name>
</gene>
<dbReference type="RefSeq" id="WP_337091457.1">
    <property type="nucleotide sequence ID" value="NZ_JAPYKO010000002.1"/>
</dbReference>
<sequence length="256" mass="28499">MASFWKTPNQIYKAILARAQRLEDGVPAQDAIAGYLEQIKFEDAAWELSERSRRILHDKGETEEVRAHYAGERAAYDGNVAAIMARIADTEAAVRRLMISQAVDGIWFAAGHRSPEKGQEIIPAHYWPFLTLDVENGTAKGEQGEYRALRCAFLRDVPADHPMRARVVEANQVSVGMATGRASRSEISTVVDRSPAVNPRQRGTKPLTLERVKEAMRAHDLSKLDAMKQDALGDMFGASRNTCVKALRQLLSELQQ</sequence>
<keyword evidence="2" id="KW-1185">Reference proteome</keyword>
<protein>
    <submittedName>
        <fullName evidence="1">Uncharacterized protein</fullName>
    </submittedName>
</protein>
<name>A0ABU8K610_9HYPH</name>
<accession>A0ABU8K610</accession>
<dbReference type="Proteomes" id="UP001366503">
    <property type="component" value="Unassembled WGS sequence"/>
</dbReference>